<keyword evidence="5" id="KW-1185">Reference proteome</keyword>
<dbReference type="AlphaFoldDB" id="A0A9D4U0P2"/>
<dbReference type="GO" id="GO:0016740">
    <property type="term" value="F:transferase activity"/>
    <property type="evidence" value="ECO:0007669"/>
    <property type="project" value="UniProtKB-KW"/>
</dbReference>
<sequence>MALFLTARQTPNLKLQAVAAVASLVLALALLQATSCGRRWPLRSLPASPAASIGNPPSSISWDHALFSQVQRDLQEFNHSGITLTHIEQAYCRGSRASIRVQVVEGRVYIAGETPSFQSRMSSIKRQLLNLWLAGGMPDGIDFVIEAEDGPTVGGTNEECPSRGPLIGAAKVPSDPSHSHVVLAPDHTFAGWPEAHTLPWNEMLPLLQHAGELSVLA</sequence>
<evidence type="ECO:0000313" key="4">
    <source>
        <dbReference type="EMBL" id="KAI3439053.1"/>
    </source>
</evidence>
<dbReference type="InterPro" id="IPR051091">
    <property type="entry name" value="O-Glucosyltr/Glycosyltrsf_90"/>
</dbReference>
<feature type="domain" description="Glycosyl transferase CAP10" evidence="3">
    <location>
        <begin position="66"/>
        <end position="208"/>
    </location>
</feature>
<evidence type="ECO:0000313" key="5">
    <source>
        <dbReference type="Proteomes" id="UP001055712"/>
    </source>
</evidence>
<proteinExistence type="inferred from homology"/>
<name>A0A9D4U0P2_CHLVU</name>
<protein>
    <recommendedName>
        <fullName evidence="3">Glycosyl transferase CAP10 domain-containing protein</fullName>
    </recommendedName>
</protein>
<organism evidence="4 5">
    <name type="scientific">Chlorella vulgaris</name>
    <name type="common">Green alga</name>
    <dbReference type="NCBI Taxonomy" id="3077"/>
    <lineage>
        <taxon>Eukaryota</taxon>
        <taxon>Viridiplantae</taxon>
        <taxon>Chlorophyta</taxon>
        <taxon>core chlorophytes</taxon>
        <taxon>Trebouxiophyceae</taxon>
        <taxon>Chlorellales</taxon>
        <taxon>Chlorellaceae</taxon>
        <taxon>Chlorella clade</taxon>
        <taxon>Chlorella</taxon>
    </lineage>
</organism>
<evidence type="ECO:0000256" key="1">
    <source>
        <dbReference type="ARBA" id="ARBA00010118"/>
    </source>
</evidence>
<dbReference type="PANTHER" id="PTHR12203">
    <property type="entry name" value="KDEL LYS-ASP-GLU-LEU CONTAINING - RELATED"/>
    <property type="match status" value="1"/>
</dbReference>
<evidence type="ECO:0000256" key="2">
    <source>
        <dbReference type="ARBA" id="ARBA00022679"/>
    </source>
</evidence>
<dbReference type="EMBL" id="SIDB01000001">
    <property type="protein sequence ID" value="KAI3439053.1"/>
    <property type="molecule type" value="Genomic_DNA"/>
</dbReference>
<evidence type="ECO:0000259" key="3">
    <source>
        <dbReference type="Pfam" id="PF05686"/>
    </source>
</evidence>
<accession>A0A9D4U0P2</accession>
<reference evidence="4" key="2">
    <citation type="submission" date="2020-11" db="EMBL/GenBank/DDBJ databases">
        <authorList>
            <person name="Cecchin M."/>
            <person name="Marcolungo L."/>
            <person name="Rossato M."/>
            <person name="Girolomoni L."/>
            <person name="Cosentino E."/>
            <person name="Cuine S."/>
            <person name="Li-Beisson Y."/>
            <person name="Delledonne M."/>
            <person name="Ballottari M."/>
        </authorList>
    </citation>
    <scope>NUCLEOTIDE SEQUENCE</scope>
    <source>
        <strain evidence="4">211/11P</strain>
        <tissue evidence="4">Whole cell</tissue>
    </source>
</reference>
<keyword evidence="2" id="KW-0808">Transferase</keyword>
<comment type="similarity">
    <text evidence="1">Belongs to the glycosyltransferase 90 family.</text>
</comment>
<dbReference type="OrthoDB" id="512899at2759"/>
<reference evidence="4" key="1">
    <citation type="journal article" date="2019" name="Plant J.">
        <title>Chlorella vulgaris genome assembly and annotation reveals the molecular basis for metabolic acclimation to high light conditions.</title>
        <authorList>
            <person name="Cecchin M."/>
            <person name="Marcolungo L."/>
            <person name="Rossato M."/>
            <person name="Girolomoni L."/>
            <person name="Cosentino E."/>
            <person name="Cuine S."/>
            <person name="Li-Beisson Y."/>
            <person name="Delledonne M."/>
            <person name="Ballottari M."/>
        </authorList>
    </citation>
    <scope>NUCLEOTIDE SEQUENCE</scope>
    <source>
        <strain evidence="4">211/11P</strain>
    </source>
</reference>
<dbReference type="InterPro" id="IPR006598">
    <property type="entry name" value="CAP10"/>
</dbReference>
<gene>
    <name evidence="4" type="ORF">D9Q98_001463</name>
</gene>
<dbReference type="PANTHER" id="PTHR12203:SF35">
    <property type="entry name" value="PROTEIN O-GLUCOSYLTRANSFERASE 1"/>
    <property type="match status" value="1"/>
</dbReference>
<dbReference type="Proteomes" id="UP001055712">
    <property type="component" value="Unassembled WGS sequence"/>
</dbReference>
<dbReference type="Pfam" id="PF05686">
    <property type="entry name" value="Glyco_transf_90"/>
    <property type="match status" value="1"/>
</dbReference>
<comment type="caution">
    <text evidence="4">The sequence shown here is derived from an EMBL/GenBank/DDBJ whole genome shotgun (WGS) entry which is preliminary data.</text>
</comment>